<name>A0ABP0XYC3_9ROSI</name>
<keyword evidence="3" id="KW-1185">Reference proteome</keyword>
<sequence>MVAASFLWRKNTPHRSPHCDQSTLGHRMSMASALCFINTSQTILIFLLPFSLLASTISPVHSLQSRATNQTDFHPEQELNKLKMIRTHLDKINKPALHTIQSPDGDIIDCVLSHQQPAFDHPNLQGQIPMDPPERPQGHKQPRTVTGSFQLWNMNGENCPEGTVPIRRTTEQDMLRATSYQMFGRKVSRWVRRETSSDGHEHAVGYVTGDHYFGAKASINVWAPRVADQYEFSLSQMWVISGSFGDDLNTIEAGWQVSPELYGDNYPRFFTYWTSDAYQATGCYNLLCSGFVQTNNKVAIGAAISPTSSFEGGQFDISLLVWKDPKHGNWWLEFGSGVLVGYWPSFLFTHLQDHATMVQFGGEVVNSSPSGFHTTTEMGSGHFAGEGFGKASYFRNLQVVDWDNSLVPLSNLVVLADHPNCYDIQGGINTVWGNYFYYGGPGRNDRCP</sequence>
<dbReference type="InterPro" id="IPR004314">
    <property type="entry name" value="Neprosin"/>
</dbReference>
<protein>
    <recommendedName>
        <fullName evidence="1">Neprosin PEP catalytic domain-containing protein</fullName>
    </recommendedName>
</protein>
<dbReference type="Pfam" id="PF03080">
    <property type="entry name" value="Neprosin"/>
    <property type="match status" value="1"/>
</dbReference>
<dbReference type="InterPro" id="IPR025521">
    <property type="entry name" value="Neprosin_propep"/>
</dbReference>
<reference evidence="2 3" key="1">
    <citation type="submission" date="2024-03" db="EMBL/GenBank/DDBJ databases">
        <authorList>
            <person name="Gkanogiannis A."/>
            <person name="Becerra Lopez-Lavalle L."/>
        </authorList>
    </citation>
    <scope>NUCLEOTIDE SEQUENCE [LARGE SCALE GENOMIC DNA]</scope>
</reference>
<dbReference type="PANTHER" id="PTHR31589:SF98">
    <property type="entry name" value="LIGASE, PUTATIVE (DUF239)-RELATED"/>
    <property type="match status" value="1"/>
</dbReference>
<evidence type="ECO:0000313" key="3">
    <source>
        <dbReference type="Proteomes" id="UP001642487"/>
    </source>
</evidence>
<proteinExistence type="predicted"/>
<accession>A0ABP0XYC3</accession>
<evidence type="ECO:0000259" key="1">
    <source>
        <dbReference type="PROSITE" id="PS52045"/>
    </source>
</evidence>
<organism evidence="2 3">
    <name type="scientific">Citrullus colocynthis</name>
    <name type="common">colocynth</name>
    <dbReference type="NCBI Taxonomy" id="252529"/>
    <lineage>
        <taxon>Eukaryota</taxon>
        <taxon>Viridiplantae</taxon>
        <taxon>Streptophyta</taxon>
        <taxon>Embryophyta</taxon>
        <taxon>Tracheophyta</taxon>
        <taxon>Spermatophyta</taxon>
        <taxon>Magnoliopsida</taxon>
        <taxon>eudicotyledons</taxon>
        <taxon>Gunneridae</taxon>
        <taxon>Pentapetalae</taxon>
        <taxon>rosids</taxon>
        <taxon>fabids</taxon>
        <taxon>Cucurbitales</taxon>
        <taxon>Cucurbitaceae</taxon>
        <taxon>Benincaseae</taxon>
        <taxon>Citrullus</taxon>
    </lineage>
</organism>
<dbReference type="EMBL" id="OZ021745">
    <property type="protein sequence ID" value="CAK9312371.1"/>
    <property type="molecule type" value="Genomic_DNA"/>
</dbReference>
<feature type="domain" description="Neprosin PEP catalytic" evidence="1">
    <location>
        <begin position="194"/>
        <end position="448"/>
    </location>
</feature>
<dbReference type="Proteomes" id="UP001642487">
    <property type="component" value="Chromosome 11"/>
</dbReference>
<gene>
    <name evidence="2" type="ORF">CITCOLO1_LOCUS4057</name>
</gene>
<dbReference type="PROSITE" id="PS52045">
    <property type="entry name" value="NEPROSIN_PEP_CD"/>
    <property type="match status" value="1"/>
</dbReference>
<dbReference type="Pfam" id="PF14365">
    <property type="entry name" value="Neprosin_AP"/>
    <property type="match status" value="1"/>
</dbReference>
<dbReference type="InterPro" id="IPR053168">
    <property type="entry name" value="Glutamic_endopeptidase"/>
</dbReference>
<evidence type="ECO:0000313" key="2">
    <source>
        <dbReference type="EMBL" id="CAK9312371.1"/>
    </source>
</evidence>
<dbReference type="PANTHER" id="PTHR31589">
    <property type="entry name" value="PROTEIN, PUTATIVE (DUF239)-RELATED-RELATED"/>
    <property type="match status" value="1"/>
</dbReference>
<dbReference type="Gene3D" id="3.90.1320.10">
    <property type="entry name" value="Outer-capsid protein sigma 3, large lobe"/>
    <property type="match status" value="1"/>
</dbReference>